<comment type="similarity">
    <text evidence="10">Belongs to the peptidase M48 family.</text>
</comment>
<dbReference type="InterPro" id="IPR001915">
    <property type="entry name" value="Peptidase_M48"/>
</dbReference>
<dbReference type="Proteomes" id="UP000663305">
    <property type="component" value="Chromosome"/>
</dbReference>
<keyword evidence="6 10" id="KW-0862">Zinc</keyword>
<keyword evidence="3 11" id="KW-0812">Transmembrane</keyword>
<reference evidence="13" key="1">
    <citation type="submission" date="2020-11" db="EMBL/GenBank/DDBJ databases">
        <title>Carbohydrate-dependent, anaerobic sulfur respiration: A novel catabolism in halophilic archaea.</title>
        <authorList>
            <person name="Sorokin D.Y."/>
            <person name="Messina E."/>
            <person name="Smedile F."/>
            <person name="La Cono V."/>
            <person name="Hallsworth J.E."/>
            <person name="Yakimov M.M."/>
        </authorList>
    </citation>
    <scope>NUCLEOTIDE SEQUENCE</scope>
    <source>
        <strain evidence="13">HSR-Bgl</strain>
    </source>
</reference>
<evidence type="ECO:0000256" key="1">
    <source>
        <dbReference type="ARBA" id="ARBA00022475"/>
    </source>
</evidence>
<dbReference type="AlphaFoldDB" id="A0A897NQK8"/>
<evidence type="ECO:0000256" key="9">
    <source>
        <dbReference type="ARBA" id="ARBA00023136"/>
    </source>
</evidence>
<gene>
    <name evidence="13" type="primary">htpX4</name>
    <name evidence="13" type="ORF">HSBGL_2725</name>
</gene>
<evidence type="ECO:0000256" key="4">
    <source>
        <dbReference type="ARBA" id="ARBA00022723"/>
    </source>
</evidence>
<evidence type="ECO:0000256" key="2">
    <source>
        <dbReference type="ARBA" id="ARBA00022670"/>
    </source>
</evidence>
<keyword evidence="2 10" id="KW-0645">Protease</keyword>
<dbReference type="Pfam" id="PF01435">
    <property type="entry name" value="Peptidase_M48"/>
    <property type="match status" value="1"/>
</dbReference>
<accession>A0A897NQK8</accession>
<sequence length="394" mass="42767">MRFLIGSDNNDAMSRRQPSGLRTRLRIVGLGAVLLAFDAAFVAAVYVLAHVALALLPLVGYQFEIMTWALSFNLVPLEPVLLVGTPLVLLVQSVFGYRLTLREAREYDIGPDTELKNILLADRSADETDDEPEETVVAAPTLADRVARLAQTADVTVPDVRVLDVETPNSYVASRPGKRTLFLTAGLLEALEDEELDAVIGHELAHLNNGDAFVMTAAAFLPTVSGRFLDGLAGALRRSWIARKLFDIDGPDDSNLSNLEIPLLLFTPVAVLTVGPLYLAGTATYRLLSRIREYAADAGGVAISGSPAALASALETLTADPRPETDLRMAETGVRELCVLPYAMSETDEGVPDDRLGRLRRRCDWLCSRVLPGSHPDPDERIAALRDRQAEIEG</sequence>
<dbReference type="EMBL" id="CP064789">
    <property type="protein sequence ID" value="QSG13123.1"/>
    <property type="molecule type" value="Genomic_DNA"/>
</dbReference>
<keyword evidence="5 10" id="KW-0378">Hydrolase</keyword>
<name>A0A897NQK8_9EURY</name>
<feature type="transmembrane region" description="Helical" evidence="11">
    <location>
        <begin position="80"/>
        <end position="99"/>
    </location>
</feature>
<evidence type="ECO:0000259" key="12">
    <source>
        <dbReference type="Pfam" id="PF01435"/>
    </source>
</evidence>
<evidence type="ECO:0000256" key="7">
    <source>
        <dbReference type="ARBA" id="ARBA00022989"/>
    </source>
</evidence>
<keyword evidence="9 11" id="KW-0472">Membrane</keyword>
<evidence type="ECO:0000256" key="5">
    <source>
        <dbReference type="ARBA" id="ARBA00022801"/>
    </source>
</evidence>
<keyword evidence="8 10" id="KW-0482">Metalloprotease</keyword>
<comment type="cofactor">
    <cofactor evidence="10">
        <name>Zn(2+)</name>
        <dbReference type="ChEBI" id="CHEBI:29105"/>
    </cofactor>
    <text evidence="10">Binds 1 zinc ion per subunit.</text>
</comment>
<evidence type="ECO:0000256" key="3">
    <source>
        <dbReference type="ARBA" id="ARBA00022692"/>
    </source>
</evidence>
<feature type="transmembrane region" description="Helical" evidence="11">
    <location>
        <begin position="27"/>
        <end position="60"/>
    </location>
</feature>
<feature type="domain" description="Peptidase M48" evidence="12">
    <location>
        <begin position="141"/>
        <end position="388"/>
    </location>
</feature>
<dbReference type="PANTHER" id="PTHR43221">
    <property type="entry name" value="PROTEASE HTPX"/>
    <property type="match status" value="1"/>
</dbReference>
<evidence type="ECO:0000256" key="6">
    <source>
        <dbReference type="ARBA" id="ARBA00022833"/>
    </source>
</evidence>
<dbReference type="Gene3D" id="3.30.2010.10">
    <property type="entry name" value="Metalloproteases ('zincins'), catalytic domain"/>
    <property type="match status" value="1"/>
</dbReference>
<dbReference type="GO" id="GO:0046872">
    <property type="term" value="F:metal ion binding"/>
    <property type="evidence" value="ECO:0007669"/>
    <property type="project" value="UniProtKB-KW"/>
</dbReference>
<evidence type="ECO:0000256" key="10">
    <source>
        <dbReference type="RuleBase" id="RU003983"/>
    </source>
</evidence>
<protein>
    <submittedName>
        <fullName evidence="13">Zn-dependent protease with chaperone function</fullName>
    </submittedName>
</protein>
<keyword evidence="4" id="KW-0479">Metal-binding</keyword>
<keyword evidence="7 11" id="KW-1133">Transmembrane helix</keyword>
<evidence type="ECO:0000313" key="13">
    <source>
        <dbReference type="EMBL" id="QSG13123.1"/>
    </source>
</evidence>
<proteinExistence type="inferred from homology"/>
<keyword evidence="1" id="KW-1003">Cell membrane</keyword>
<dbReference type="InterPro" id="IPR050083">
    <property type="entry name" value="HtpX_protease"/>
</dbReference>
<evidence type="ECO:0000313" key="14">
    <source>
        <dbReference type="Proteomes" id="UP000663305"/>
    </source>
</evidence>
<evidence type="ECO:0000256" key="11">
    <source>
        <dbReference type="SAM" id="Phobius"/>
    </source>
</evidence>
<dbReference type="GO" id="GO:0006508">
    <property type="term" value="P:proteolysis"/>
    <property type="evidence" value="ECO:0007669"/>
    <property type="project" value="UniProtKB-KW"/>
</dbReference>
<dbReference type="GO" id="GO:0004222">
    <property type="term" value="F:metalloendopeptidase activity"/>
    <property type="evidence" value="ECO:0007669"/>
    <property type="project" value="InterPro"/>
</dbReference>
<organism evidence="13 14">
    <name type="scientific">Halapricum desulfuricans</name>
    <dbReference type="NCBI Taxonomy" id="2841257"/>
    <lineage>
        <taxon>Archaea</taxon>
        <taxon>Methanobacteriati</taxon>
        <taxon>Methanobacteriota</taxon>
        <taxon>Stenosarchaea group</taxon>
        <taxon>Halobacteria</taxon>
        <taxon>Halobacteriales</taxon>
        <taxon>Haloarculaceae</taxon>
        <taxon>Halapricum</taxon>
    </lineage>
</organism>
<evidence type="ECO:0000256" key="8">
    <source>
        <dbReference type="ARBA" id="ARBA00023049"/>
    </source>
</evidence>
<dbReference type="PANTHER" id="PTHR43221:SF2">
    <property type="entry name" value="PROTEASE HTPX HOMOLOG"/>
    <property type="match status" value="1"/>
</dbReference>